<accession>A0A397IUA3</accession>
<dbReference type="OrthoDB" id="2429411at2759"/>
<name>A0A397IUA3_9GLOM</name>
<proteinExistence type="predicted"/>
<organism evidence="1 2">
    <name type="scientific">Diversispora epigaea</name>
    <dbReference type="NCBI Taxonomy" id="1348612"/>
    <lineage>
        <taxon>Eukaryota</taxon>
        <taxon>Fungi</taxon>
        <taxon>Fungi incertae sedis</taxon>
        <taxon>Mucoromycota</taxon>
        <taxon>Glomeromycotina</taxon>
        <taxon>Glomeromycetes</taxon>
        <taxon>Diversisporales</taxon>
        <taxon>Diversisporaceae</taxon>
        <taxon>Diversispora</taxon>
    </lineage>
</organism>
<sequence>MSTNIISESKRIIPEIKTLLECMFHTGIANPRQKMSAQEMREELLLRESRGEINIDDIPKESTIANWITTFSRKWKQSMALRNIEEAEKE</sequence>
<protein>
    <submittedName>
        <fullName evidence="1">Uncharacterized protein</fullName>
    </submittedName>
</protein>
<keyword evidence="2" id="KW-1185">Reference proteome</keyword>
<comment type="caution">
    <text evidence="1">The sequence shown here is derived from an EMBL/GenBank/DDBJ whole genome shotgun (WGS) entry which is preliminary data.</text>
</comment>
<evidence type="ECO:0000313" key="1">
    <source>
        <dbReference type="EMBL" id="RHZ76220.1"/>
    </source>
</evidence>
<dbReference type="EMBL" id="PQFF01000188">
    <property type="protein sequence ID" value="RHZ76220.1"/>
    <property type="molecule type" value="Genomic_DNA"/>
</dbReference>
<dbReference type="Proteomes" id="UP000266861">
    <property type="component" value="Unassembled WGS sequence"/>
</dbReference>
<gene>
    <name evidence="1" type="ORF">Glove_200g10</name>
</gene>
<reference evidence="1 2" key="1">
    <citation type="submission" date="2018-08" db="EMBL/GenBank/DDBJ databases">
        <title>Genome and evolution of the arbuscular mycorrhizal fungus Diversispora epigaea (formerly Glomus versiforme) and its bacterial endosymbionts.</title>
        <authorList>
            <person name="Sun X."/>
            <person name="Fei Z."/>
            <person name="Harrison M."/>
        </authorList>
    </citation>
    <scope>NUCLEOTIDE SEQUENCE [LARGE SCALE GENOMIC DNA]</scope>
    <source>
        <strain evidence="1 2">IT104</strain>
    </source>
</reference>
<evidence type="ECO:0000313" key="2">
    <source>
        <dbReference type="Proteomes" id="UP000266861"/>
    </source>
</evidence>
<dbReference type="AlphaFoldDB" id="A0A397IUA3"/>